<dbReference type="Proteomes" id="UP000234857">
    <property type="component" value="Unassembled WGS sequence"/>
</dbReference>
<feature type="signal peptide" evidence="2">
    <location>
        <begin position="1"/>
        <end position="17"/>
    </location>
</feature>
<keyword evidence="2" id="KW-0732">Signal</keyword>
<comment type="caution">
    <text evidence="3">The sequence shown here is derived from an EMBL/GenBank/DDBJ whole genome shotgun (WGS) entry which is preliminary data.</text>
</comment>
<proteinExistence type="predicted"/>
<name>A0A2N5ZC36_MUIH1</name>
<feature type="chain" id="PRO_5014891849" evidence="2">
    <location>
        <begin position="18"/>
        <end position="513"/>
    </location>
</feature>
<accession>A0A2N5ZC36</accession>
<feature type="region of interest" description="Disordered" evidence="1">
    <location>
        <begin position="411"/>
        <end position="432"/>
    </location>
</feature>
<protein>
    <submittedName>
        <fullName evidence="3">Uncharacterized protein</fullName>
    </submittedName>
</protein>
<dbReference type="AlphaFoldDB" id="A0A2N5ZC36"/>
<evidence type="ECO:0000313" key="3">
    <source>
        <dbReference type="EMBL" id="PLX16253.1"/>
    </source>
</evidence>
<organism evidence="3 4">
    <name type="scientific">Muiribacterium halophilum</name>
    <dbReference type="NCBI Taxonomy" id="2053465"/>
    <lineage>
        <taxon>Bacteria</taxon>
        <taxon>Candidatus Muiribacteriota</taxon>
        <taxon>Candidatus Muiribacteriia</taxon>
        <taxon>Candidatus Muiribacteriales</taxon>
        <taxon>Candidatus Muiribacteriaceae</taxon>
        <taxon>Candidatus Muiribacterium</taxon>
    </lineage>
</organism>
<reference evidence="3 4" key="1">
    <citation type="submission" date="2017-11" db="EMBL/GenBank/DDBJ databases">
        <title>Genome-resolved metagenomics identifies genetic mobility, metabolic interactions, and unexpected diversity in perchlorate-reducing communities.</title>
        <authorList>
            <person name="Barnum T.P."/>
            <person name="Figueroa I.A."/>
            <person name="Carlstrom C.I."/>
            <person name="Lucas L.N."/>
            <person name="Engelbrektson A.L."/>
            <person name="Coates J.D."/>
        </authorList>
    </citation>
    <scope>NUCLEOTIDE SEQUENCE [LARGE SCALE GENOMIC DNA]</scope>
    <source>
        <strain evidence="3">BM706</strain>
    </source>
</reference>
<gene>
    <name evidence="3" type="ORF">C0601_10595</name>
</gene>
<evidence type="ECO:0000256" key="1">
    <source>
        <dbReference type="SAM" id="MobiDB-lite"/>
    </source>
</evidence>
<evidence type="ECO:0000256" key="2">
    <source>
        <dbReference type="SAM" id="SignalP"/>
    </source>
</evidence>
<sequence length="513" mass="59225">MKLINLFMFLISIFLSAQTIGWDVFDAGNINGLNTKGYFGAAFDGRYVYYAPCRTNDFHGNVLRYDTKKDFDNSASWEAYNASKTDGNNCVGYSSAIYANGYVYFVPFASKSQRHAKILRFNTKYDFKDKRAWSSYDASEVLKLKNSGYVGAEFDGRYIFFAPFGYKPYAHGKILRYDTTKDFNNRNSYDVYDASETDELMTKGFYGTVYDQRYIYFVPFNDGKVFHARVLRYDTKQSFNSQKSWEAFDAGSLSGIQTGGYKGGVFDGRYVYFVPFRDSNGVHGKVLRYDTKEDFKSRNSWQIYDASKTSGENAIGYVGAVYVNKKVYFVPYSQENNVFHSVFLCYDTTKDFNNRLSWKAANVKSVNGIRTKGYKFATTDGRYIFFAPYNDGIDFSGKALRFDTEKGIFESSGNNDMSDETKNNSNNKKLDSKSQSFLNTLNRILKLDEKQIKSIENILIERSRELEKVKRSSIKGYEIKKKLNEIFNSYNKDIMNYLNSNQKKKFEKLIKLK</sequence>
<evidence type="ECO:0000313" key="4">
    <source>
        <dbReference type="Proteomes" id="UP000234857"/>
    </source>
</evidence>
<dbReference type="EMBL" id="PKTG01000120">
    <property type="protein sequence ID" value="PLX16253.1"/>
    <property type="molecule type" value="Genomic_DNA"/>
</dbReference>